<comment type="caution">
    <text evidence="1">The sequence shown here is derived from an EMBL/GenBank/DDBJ whole genome shotgun (WGS) entry which is preliminary data.</text>
</comment>
<name>A0ACC6ABM3_9BACI</name>
<gene>
    <name evidence="1" type="ORF">M3215_19385</name>
</gene>
<evidence type="ECO:0000313" key="1">
    <source>
        <dbReference type="EMBL" id="MCM3737886.1"/>
    </source>
</evidence>
<protein>
    <submittedName>
        <fullName evidence="1">DUF6063 family protein</fullName>
    </submittedName>
</protein>
<keyword evidence="2" id="KW-1185">Reference proteome</keyword>
<proteinExistence type="predicted"/>
<organism evidence="1 2">
    <name type="scientific">Bacillus cytotoxicus</name>
    <dbReference type="NCBI Taxonomy" id="580165"/>
    <lineage>
        <taxon>Bacteria</taxon>
        <taxon>Bacillati</taxon>
        <taxon>Bacillota</taxon>
        <taxon>Bacilli</taxon>
        <taxon>Bacillales</taxon>
        <taxon>Bacillaceae</taxon>
        <taxon>Bacillus</taxon>
        <taxon>Bacillus cereus group</taxon>
    </lineage>
</organism>
<evidence type="ECO:0000313" key="2">
    <source>
        <dbReference type="Proteomes" id="UP001202289"/>
    </source>
</evidence>
<accession>A0ACC6ABM3</accession>
<dbReference type="EMBL" id="JAMBOP010000030">
    <property type="protein sequence ID" value="MCM3737886.1"/>
    <property type="molecule type" value="Genomic_DNA"/>
</dbReference>
<dbReference type="Proteomes" id="UP001202289">
    <property type="component" value="Unassembled WGS sequence"/>
</dbReference>
<reference evidence="1" key="1">
    <citation type="submission" date="2022-05" db="EMBL/GenBank/DDBJ databases">
        <title>Comparative Genomics of Spacecraft Associated Microbes.</title>
        <authorList>
            <person name="Tran M.T."/>
            <person name="Wright A."/>
            <person name="Seuylemezian A."/>
            <person name="Eisen J."/>
            <person name="Coil D."/>
        </authorList>
    </citation>
    <scope>NUCLEOTIDE SEQUENCE</scope>
    <source>
        <strain evidence="1">FAIRING 10M-2.2</strain>
    </source>
</reference>
<sequence length="246" mass="29517">MYWEKTDVEEAFELFLALLKKGKIEKNERDLYQLYAREQVQEILSELIEPKADMKILEVEDVLYIVTNMENELFSYSNQELRDKMKLKSNRELYLAYFAMLTVISKFYNSEDQTLSTRVYVTIEEIESTVSYHMEQFEKSIQEFGDGEDLSDLYDLDIEGIVGVWNGLRVYDEKAKRIELTEKNRIGFLLKVFRFMQEEELFIVREQKEIELTQKLKRIISGYYFNNFRKEQLMNLLQKSDRKVGK</sequence>